<dbReference type="AlphaFoldDB" id="A0AAN7LVH6"/>
<dbReference type="Proteomes" id="UP001346149">
    <property type="component" value="Unassembled WGS sequence"/>
</dbReference>
<accession>A0AAN7LVH6</accession>
<reference evidence="1 2" key="1">
    <citation type="journal article" date="2023" name="Hortic Res">
        <title>Pangenome of water caltrop reveals structural variations and asymmetric subgenome divergence after allopolyploidization.</title>
        <authorList>
            <person name="Zhang X."/>
            <person name="Chen Y."/>
            <person name="Wang L."/>
            <person name="Yuan Y."/>
            <person name="Fang M."/>
            <person name="Shi L."/>
            <person name="Lu R."/>
            <person name="Comes H.P."/>
            <person name="Ma Y."/>
            <person name="Chen Y."/>
            <person name="Huang G."/>
            <person name="Zhou Y."/>
            <person name="Zheng Z."/>
            <person name="Qiu Y."/>
        </authorList>
    </citation>
    <scope>NUCLEOTIDE SEQUENCE [LARGE SCALE GENOMIC DNA]</scope>
    <source>
        <strain evidence="1">F231</strain>
    </source>
</reference>
<protein>
    <submittedName>
        <fullName evidence="1">Uncharacterized protein</fullName>
    </submittedName>
</protein>
<organism evidence="1 2">
    <name type="scientific">Trapa natans</name>
    <name type="common">Water chestnut</name>
    <dbReference type="NCBI Taxonomy" id="22666"/>
    <lineage>
        <taxon>Eukaryota</taxon>
        <taxon>Viridiplantae</taxon>
        <taxon>Streptophyta</taxon>
        <taxon>Embryophyta</taxon>
        <taxon>Tracheophyta</taxon>
        <taxon>Spermatophyta</taxon>
        <taxon>Magnoliopsida</taxon>
        <taxon>eudicotyledons</taxon>
        <taxon>Gunneridae</taxon>
        <taxon>Pentapetalae</taxon>
        <taxon>rosids</taxon>
        <taxon>malvids</taxon>
        <taxon>Myrtales</taxon>
        <taxon>Lythraceae</taxon>
        <taxon>Trapa</taxon>
    </lineage>
</organism>
<evidence type="ECO:0000313" key="2">
    <source>
        <dbReference type="Proteomes" id="UP001346149"/>
    </source>
</evidence>
<gene>
    <name evidence="1" type="ORF">SAY86_028764</name>
</gene>
<proteinExistence type="predicted"/>
<dbReference type="EMBL" id="JAXQNO010000006">
    <property type="protein sequence ID" value="KAK4796438.1"/>
    <property type="molecule type" value="Genomic_DNA"/>
</dbReference>
<name>A0AAN7LVH6_TRANT</name>
<keyword evidence="2" id="KW-1185">Reference proteome</keyword>
<evidence type="ECO:0000313" key="1">
    <source>
        <dbReference type="EMBL" id="KAK4796438.1"/>
    </source>
</evidence>
<comment type="caution">
    <text evidence="1">The sequence shown here is derived from an EMBL/GenBank/DDBJ whole genome shotgun (WGS) entry which is preliminary data.</text>
</comment>
<sequence>MAEILRLAGGNNDQRAVSATRHCERGSTSYFCSSADCVSDTGPKPETLHVKNNLLEMIPEKFGPCGNQHGNHETSAGFWYDLRARMLELAAGVTQREALLPILKLG</sequence>